<proteinExistence type="inferred from homology"/>
<protein>
    <recommendedName>
        <fullName evidence="5">Flavin-containing monooxygenase</fullName>
        <ecNumber evidence="5">1.-.-.-</ecNumber>
    </recommendedName>
</protein>
<dbReference type="PANTHER" id="PTHR23023">
    <property type="entry name" value="DIMETHYLANILINE MONOOXYGENASE"/>
    <property type="match status" value="1"/>
</dbReference>
<evidence type="ECO:0000256" key="1">
    <source>
        <dbReference type="ARBA" id="ARBA00009183"/>
    </source>
</evidence>
<evidence type="ECO:0000256" key="3">
    <source>
        <dbReference type="ARBA" id="ARBA00022827"/>
    </source>
</evidence>
<dbReference type="InterPro" id="IPR050346">
    <property type="entry name" value="FMO-like"/>
</dbReference>
<keyword evidence="5" id="KW-0503">Monooxygenase</keyword>
<evidence type="ECO:0000256" key="2">
    <source>
        <dbReference type="ARBA" id="ARBA00022630"/>
    </source>
</evidence>
<dbReference type="SUPFAM" id="SSF51905">
    <property type="entry name" value="FAD/NAD(P)-binding domain"/>
    <property type="match status" value="1"/>
</dbReference>
<comment type="caution">
    <text evidence="6">The sequence shown here is derived from an EMBL/GenBank/DDBJ whole genome shotgun (WGS) entry which is preliminary data.</text>
</comment>
<sequence length="162" mass="18393">MPRVRTVCTTVGGRCKWIVRSRERRTDDGEFVEEIFEAVVVATGNFSLPRLPKIRSKVFTKLFLLDFAAVLASLLCSSGMEEWKRKQFHSHVYKVPHPFQHEEVVVVGGAISGPEIAQVLLHVTKEVHKRLNNGNPILNLHLANLRNKICSLKAKPEEEQKD</sequence>
<evidence type="ECO:0000313" key="6">
    <source>
        <dbReference type="EMBL" id="KAG6530515.1"/>
    </source>
</evidence>
<dbReference type="GO" id="GO:0050660">
    <property type="term" value="F:flavin adenine dinucleotide binding"/>
    <property type="evidence" value="ECO:0007669"/>
    <property type="project" value="InterPro"/>
</dbReference>
<dbReference type="InterPro" id="IPR020946">
    <property type="entry name" value="Flavin_mOase-like"/>
</dbReference>
<dbReference type="InterPro" id="IPR036188">
    <property type="entry name" value="FAD/NAD-bd_sf"/>
</dbReference>
<keyword evidence="3 5" id="KW-0274">FAD</keyword>
<dbReference type="GO" id="GO:0050661">
    <property type="term" value="F:NADP binding"/>
    <property type="evidence" value="ECO:0007669"/>
    <property type="project" value="InterPro"/>
</dbReference>
<keyword evidence="7" id="KW-1185">Reference proteome</keyword>
<keyword evidence="4 5" id="KW-0560">Oxidoreductase</keyword>
<reference evidence="6 7" key="1">
    <citation type="submission" date="2020-08" db="EMBL/GenBank/DDBJ databases">
        <title>Plant Genome Project.</title>
        <authorList>
            <person name="Zhang R.-G."/>
        </authorList>
    </citation>
    <scope>NUCLEOTIDE SEQUENCE [LARGE SCALE GENOMIC DNA]</scope>
    <source>
        <tissue evidence="6">Rhizome</tissue>
    </source>
</reference>
<dbReference type="EC" id="1.-.-.-" evidence="5"/>
<gene>
    <name evidence="6" type="ORF">ZIOFF_012754</name>
</gene>
<dbReference type="AlphaFoldDB" id="A0A8J5IAG7"/>
<evidence type="ECO:0000313" key="7">
    <source>
        <dbReference type="Proteomes" id="UP000734854"/>
    </source>
</evidence>
<dbReference type="Gene3D" id="3.50.50.60">
    <property type="entry name" value="FAD/NAD(P)-binding domain"/>
    <property type="match status" value="2"/>
</dbReference>
<dbReference type="Pfam" id="PF00743">
    <property type="entry name" value="FMO-like"/>
    <property type="match status" value="1"/>
</dbReference>
<dbReference type="GO" id="GO:0004499">
    <property type="term" value="F:N,N-dimethylaniline monooxygenase activity"/>
    <property type="evidence" value="ECO:0007669"/>
    <property type="project" value="InterPro"/>
</dbReference>
<evidence type="ECO:0000256" key="5">
    <source>
        <dbReference type="RuleBase" id="RU361177"/>
    </source>
</evidence>
<organism evidence="6 7">
    <name type="scientific">Zingiber officinale</name>
    <name type="common">Ginger</name>
    <name type="synonym">Amomum zingiber</name>
    <dbReference type="NCBI Taxonomy" id="94328"/>
    <lineage>
        <taxon>Eukaryota</taxon>
        <taxon>Viridiplantae</taxon>
        <taxon>Streptophyta</taxon>
        <taxon>Embryophyta</taxon>
        <taxon>Tracheophyta</taxon>
        <taxon>Spermatophyta</taxon>
        <taxon>Magnoliopsida</taxon>
        <taxon>Liliopsida</taxon>
        <taxon>Zingiberales</taxon>
        <taxon>Zingiberaceae</taxon>
        <taxon>Zingiber</taxon>
    </lineage>
</organism>
<dbReference type="EMBL" id="JACMSC010000003">
    <property type="protein sequence ID" value="KAG6530515.1"/>
    <property type="molecule type" value="Genomic_DNA"/>
</dbReference>
<evidence type="ECO:0000256" key="4">
    <source>
        <dbReference type="ARBA" id="ARBA00023002"/>
    </source>
</evidence>
<dbReference type="Proteomes" id="UP000734854">
    <property type="component" value="Unassembled WGS sequence"/>
</dbReference>
<comment type="cofactor">
    <cofactor evidence="5">
        <name>FAD</name>
        <dbReference type="ChEBI" id="CHEBI:57692"/>
    </cofactor>
</comment>
<name>A0A8J5IAG7_ZINOF</name>
<keyword evidence="2 5" id="KW-0285">Flavoprotein</keyword>
<comment type="similarity">
    <text evidence="1 5">Belongs to the FMO family.</text>
</comment>
<accession>A0A8J5IAG7</accession>